<dbReference type="InterPro" id="IPR036388">
    <property type="entry name" value="WH-like_DNA-bd_sf"/>
</dbReference>
<accession>A0ABU8MGY3</accession>
<dbReference type="Proteomes" id="UP001385809">
    <property type="component" value="Unassembled WGS sequence"/>
</dbReference>
<comment type="caution">
    <text evidence="2">The sequence shown here is derived from an EMBL/GenBank/DDBJ whole genome shotgun (WGS) entry which is preliminary data.</text>
</comment>
<evidence type="ECO:0000313" key="3">
    <source>
        <dbReference type="Proteomes" id="UP001385809"/>
    </source>
</evidence>
<dbReference type="InterPro" id="IPR039422">
    <property type="entry name" value="MarR/SlyA-like"/>
</dbReference>
<proteinExistence type="predicted"/>
<dbReference type="Pfam" id="PF01047">
    <property type="entry name" value="MarR"/>
    <property type="match status" value="1"/>
</dbReference>
<organism evidence="2 3">
    <name type="scientific">Actinomycetospora aurantiaca</name>
    <dbReference type="NCBI Taxonomy" id="3129233"/>
    <lineage>
        <taxon>Bacteria</taxon>
        <taxon>Bacillati</taxon>
        <taxon>Actinomycetota</taxon>
        <taxon>Actinomycetes</taxon>
        <taxon>Pseudonocardiales</taxon>
        <taxon>Pseudonocardiaceae</taxon>
        <taxon>Actinomycetospora</taxon>
    </lineage>
</organism>
<gene>
    <name evidence="2" type="ORF">WCD74_02170</name>
</gene>
<keyword evidence="3" id="KW-1185">Reference proteome</keyword>
<evidence type="ECO:0000313" key="2">
    <source>
        <dbReference type="EMBL" id="MEJ2866554.1"/>
    </source>
</evidence>
<protein>
    <submittedName>
        <fullName evidence="2">MarR family transcriptional regulator</fullName>
    </submittedName>
</protein>
<reference evidence="2 3" key="1">
    <citation type="submission" date="2024-03" db="EMBL/GenBank/DDBJ databases">
        <title>Actinomycetospora sp. OC33-EN08, a novel actinomycete isolated from wild orchid (Aerides multiflora).</title>
        <authorList>
            <person name="Suriyachadkun C."/>
        </authorList>
    </citation>
    <scope>NUCLEOTIDE SEQUENCE [LARGE SCALE GENOMIC DNA]</scope>
    <source>
        <strain evidence="2 3">OC33-EN08</strain>
    </source>
</reference>
<dbReference type="InterPro" id="IPR000835">
    <property type="entry name" value="HTH_MarR-typ"/>
</dbReference>
<dbReference type="PROSITE" id="PS50995">
    <property type="entry name" value="HTH_MARR_2"/>
    <property type="match status" value="1"/>
</dbReference>
<dbReference type="EMBL" id="JBBEGN010000001">
    <property type="protein sequence ID" value="MEJ2866554.1"/>
    <property type="molecule type" value="Genomic_DNA"/>
</dbReference>
<dbReference type="SMART" id="SM00347">
    <property type="entry name" value="HTH_MARR"/>
    <property type="match status" value="1"/>
</dbReference>
<feature type="domain" description="HTH marR-type" evidence="1">
    <location>
        <begin position="8"/>
        <end position="147"/>
    </location>
</feature>
<dbReference type="PRINTS" id="PR00598">
    <property type="entry name" value="HTHMARR"/>
</dbReference>
<evidence type="ECO:0000259" key="1">
    <source>
        <dbReference type="PROSITE" id="PS50995"/>
    </source>
</evidence>
<dbReference type="PANTHER" id="PTHR33164">
    <property type="entry name" value="TRANSCRIPTIONAL REGULATOR, MARR FAMILY"/>
    <property type="match status" value="1"/>
</dbReference>
<dbReference type="InterPro" id="IPR036390">
    <property type="entry name" value="WH_DNA-bd_sf"/>
</dbReference>
<dbReference type="PANTHER" id="PTHR33164:SF43">
    <property type="entry name" value="HTH-TYPE TRANSCRIPTIONAL REPRESSOR YETL"/>
    <property type="match status" value="1"/>
</dbReference>
<sequence>MSDEAIRREPGLEALTDTTLAVRRLISASQDLTVRTARDMAMNVGDMTAILLLSEHGPMGVVELAGRLGVSSPATTMLVDRLERSGHVERVRDPDDRRRVRVTDTETGRASTRQAWLPAIEEIDAVCRSLSESEQALARDLLDRLTGAMSRAPRR</sequence>
<dbReference type="RefSeq" id="WP_337693173.1">
    <property type="nucleotide sequence ID" value="NZ_JBBEGN010000001.1"/>
</dbReference>
<dbReference type="Gene3D" id="1.10.10.10">
    <property type="entry name" value="Winged helix-like DNA-binding domain superfamily/Winged helix DNA-binding domain"/>
    <property type="match status" value="1"/>
</dbReference>
<name>A0ABU8MGY3_9PSEU</name>
<dbReference type="SUPFAM" id="SSF46785">
    <property type="entry name" value="Winged helix' DNA-binding domain"/>
    <property type="match status" value="1"/>
</dbReference>